<dbReference type="InterPro" id="IPR036721">
    <property type="entry name" value="RCK_C_sf"/>
</dbReference>
<sequence>MFGNKKKEEDSMSYGIIGLGRFGTALATTLAQAGKEIMVLDRDEEKVKQMRLLTEHAYVVRNLQKETLEETGIQNCDHVIVCVGTQVDVSILTTLNVINLGVPHVISKATSAEQGQILEKIGAEVVYPERDMAIRLAKRLISKRVFNLFELDDKTDISELPVGGTMVGKTVEGSQIRKEYGINIIAIGHNKAITTDIRPDYVLTQGDTLVVIGNRDNIKRLGDDMAE</sequence>
<dbReference type="PROSITE" id="PS51202">
    <property type="entry name" value="RCK_C"/>
    <property type="match status" value="1"/>
</dbReference>
<dbReference type="Pfam" id="PF02254">
    <property type="entry name" value="TrkA_N"/>
    <property type="match status" value="1"/>
</dbReference>
<dbReference type="InterPro" id="IPR006037">
    <property type="entry name" value="RCK_C"/>
</dbReference>
<feature type="domain" description="RCK C-terminal" evidence="1">
    <location>
        <begin position="143"/>
        <end position="227"/>
    </location>
</feature>
<accession>A0A9D2PTM8</accession>
<dbReference type="AlphaFoldDB" id="A0A9D2PTM8"/>
<dbReference type="EMBL" id="DWWB01000017">
    <property type="protein sequence ID" value="HJC65855.1"/>
    <property type="molecule type" value="Genomic_DNA"/>
</dbReference>
<evidence type="ECO:0000313" key="2">
    <source>
        <dbReference type="EMBL" id="HJC65855.1"/>
    </source>
</evidence>
<evidence type="ECO:0000259" key="1">
    <source>
        <dbReference type="PROSITE" id="PS51202"/>
    </source>
</evidence>
<proteinExistence type="predicted"/>
<dbReference type="InterPro" id="IPR003148">
    <property type="entry name" value="RCK_N"/>
</dbReference>
<reference evidence="2" key="1">
    <citation type="journal article" date="2021" name="PeerJ">
        <title>Extensive microbial diversity within the chicken gut microbiome revealed by metagenomics and culture.</title>
        <authorList>
            <person name="Gilroy R."/>
            <person name="Ravi A."/>
            <person name="Getino M."/>
            <person name="Pursley I."/>
            <person name="Horton D.L."/>
            <person name="Alikhan N.F."/>
            <person name="Baker D."/>
            <person name="Gharbi K."/>
            <person name="Hall N."/>
            <person name="Watson M."/>
            <person name="Adriaenssens E.M."/>
            <person name="Foster-Nyarko E."/>
            <person name="Jarju S."/>
            <person name="Secka A."/>
            <person name="Antonio M."/>
            <person name="Oren A."/>
            <person name="Chaudhuri R.R."/>
            <person name="La Ragione R."/>
            <person name="Hildebrand F."/>
            <person name="Pallen M.J."/>
        </authorList>
    </citation>
    <scope>NUCLEOTIDE SEQUENCE</scope>
    <source>
        <strain evidence="2">CHK198-12963</strain>
    </source>
</reference>
<dbReference type="Gene3D" id="3.40.50.720">
    <property type="entry name" value="NAD(P)-binding Rossmann-like Domain"/>
    <property type="match status" value="1"/>
</dbReference>
<dbReference type="PANTHER" id="PTHR43833">
    <property type="entry name" value="POTASSIUM CHANNEL PROTEIN 2-RELATED-RELATED"/>
    <property type="match status" value="1"/>
</dbReference>
<dbReference type="SUPFAM" id="SSF51735">
    <property type="entry name" value="NAD(P)-binding Rossmann-fold domains"/>
    <property type="match status" value="1"/>
</dbReference>
<evidence type="ECO:0000313" key="3">
    <source>
        <dbReference type="Proteomes" id="UP000823863"/>
    </source>
</evidence>
<dbReference type="Proteomes" id="UP000823863">
    <property type="component" value="Unassembled WGS sequence"/>
</dbReference>
<organism evidence="2 3">
    <name type="scientific">Candidatus Enterocloster excrementigallinarum</name>
    <dbReference type="NCBI Taxonomy" id="2838558"/>
    <lineage>
        <taxon>Bacteria</taxon>
        <taxon>Bacillati</taxon>
        <taxon>Bacillota</taxon>
        <taxon>Clostridia</taxon>
        <taxon>Lachnospirales</taxon>
        <taxon>Lachnospiraceae</taxon>
        <taxon>Enterocloster</taxon>
    </lineage>
</organism>
<comment type="caution">
    <text evidence="2">The sequence shown here is derived from an EMBL/GenBank/DDBJ whole genome shotgun (WGS) entry which is preliminary data.</text>
</comment>
<dbReference type="SUPFAM" id="SSF116726">
    <property type="entry name" value="TrkA C-terminal domain-like"/>
    <property type="match status" value="1"/>
</dbReference>
<name>A0A9D2PTM8_9FIRM</name>
<dbReference type="Gene3D" id="3.30.70.1450">
    <property type="entry name" value="Regulator of K+ conductance, C-terminal domain"/>
    <property type="match status" value="1"/>
</dbReference>
<dbReference type="Pfam" id="PF02080">
    <property type="entry name" value="TrkA_C"/>
    <property type="match status" value="1"/>
</dbReference>
<dbReference type="InterPro" id="IPR036291">
    <property type="entry name" value="NAD(P)-bd_dom_sf"/>
</dbReference>
<dbReference type="GO" id="GO:0008324">
    <property type="term" value="F:monoatomic cation transmembrane transporter activity"/>
    <property type="evidence" value="ECO:0007669"/>
    <property type="project" value="InterPro"/>
</dbReference>
<dbReference type="InterPro" id="IPR050721">
    <property type="entry name" value="Trk_Ktr_HKT_K-transport"/>
</dbReference>
<dbReference type="PANTHER" id="PTHR43833:SF7">
    <property type="entry name" value="KTR SYSTEM POTASSIUM UPTAKE PROTEIN C"/>
    <property type="match status" value="1"/>
</dbReference>
<protein>
    <submittedName>
        <fullName evidence="2">TrkA family potassium uptake protein</fullName>
    </submittedName>
</protein>
<gene>
    <name evidence="2" type="ORF">H9931_03930</name>
</gene>
<dbReference type="GO" id="GO:0006813">
    <property type="term" value="P:potassium ion transport"/>
    <property type="evidence" value="ECO:0007669"/>
    <property type="project" value="InterPro"/>
</dbReference>
<reference evidence="2" key="2">
    <citation type="submission" date="2021-04" db="EMBL/GenBank/DDBJ databases">
        <authorList>
            <person name="Gilroy R."/>
        </authorList>
    </citation>
    <scope>NUCLEOTIDE SEQUENCE</scope>
    <source>
        <strain evidence="2">CHK198-12963</strain>
    </source>
</reference>